<dbReference type="EnsemblPlants" id="KEH27235">
    <property type="protein sequence ID" value="KEH27235"/>
    <property type="gene ID" value="MTR_6g090435"/>
</dbReference>
<dbReference type="AlphaFoldDB" id="A0A072UN00"/>
<keyword evidence="3" id="KW-1185">Reference proteome</keyword>
<organism evidence="1 3">
    <name type="scientific">Medicago truncatula</name>
    <name type="common">Barrel medic</name>
    <name type="synonym">Medicago tribuloides</name>
    <dbReference type="NCBI Taxonomy" id="3880"/>
    <lineage>
        <taxon>Eukaryota</taxon>
        <taxon>Viridiplantae</taxon>
        <taxon>Streptophyta</taxon>
        <taxon>Embryophyta</taxon>
        <taxon>Tracheophyta</taxon>
        <taxon>Spermatophyta</taxon>
        <taxon>Magnoliopsida</taxon>
        <taxon>eudicotyledons</taxon>
        <taxon>Gunneridae</taxon>
        <taxon>Pentapetalae</taxon>
        <taxon>rosids</taxon>
        <taxon>fabids</taxon>
        <taxon>Fabales</taxon>
        <taxon>Fabaceae</taxon>
        <taxon>Papilionoideae</taxon>
        <taxon>50 kb inversion clade</taxon>
        <taxon>NPAAA clade</taxon>
        <taxon>Hologalegina</taxon>
        <taxon>IRL clade</taxon>
        <taxon>Trifolieae</taxon>
        <taxon>Medicago</taxon>
    </lineage>
</organism>
<gene>
    <name evidence="1" type="ordered locus">MTR_6g090435</name>
</gene>
<accession>A0A072UN00</accession>
<reference evidence="2" key="3">
    <citation type="submission" date="2015-04" db="UniProtKB">
        <authorList>
            <consortium name="EnsemblPlants"/>
        </authorList>
    </citation>
    <scope>IDENTIFICATION</scope>
    <source>
        <strain evidence="2">cv. Jemalong A17</strain>
    </source>
</reference>
<proteinExistence type="predicted"/>
<dbReference type="HOGENOM" id="CLU_1952015_0_0_1"/>
<sequence length="129" mass="14792">MLWHKTSSFVNGSLGLPQMPNFARTPPHMPKKPPDRRVATDIDQPSDYITLQKFTPLSELSFSTMIKVEATDVLFFKSNHLRNSLNGIQESGLLFIGRVNMHGNLFIKMRTRGGVLQMWRRLILLFSAY</sequence>
<reference evidence="1 3" key="2">
    <citation type="journal article" date="2014" name="BMC Genomics">
        <title>An improved genome release (version Mt4.0) for the model legume Medicago truncatula.</title>
        <authorList>
            <person name="Tang H."/>
            <person name="Krishnakumar V."/>
            <person name="Bidwell S."/>
            <person name="Rosen B."/>
            <person name="Chan A."/>
            <person name="Zhou S."/>
            <person name="Gentzbittel L."/>
            <person name="Childs K.L."/>
            <person name="Yandell M."/>
            <person name="Gundlach H."/>
            <person name="Mayer K.F."/>
            <person name="Schwartz D.C."/>
            <person name="Town C.D."/>
        </authorList>
    </citation>
    <scope>GENOME REANNOTATION</scope>
    <source>
        <strain evidence="1">A17</strain>
        <strain evidence="2 3">cv. Jemalong A17</strain>
    </source>
</reference>
<dbReference type="Proteomes" id="UP000002051">
    <property type="component" value="Chromosome 6"/>
</dbReference>
<name>A0A072UN00_MEDTR</name>
<evidence type="ECO:0000313" key="3">
    <source>
        <dbReference type="Proteomes" id="UP000002051"/>
    </source>
</evidence>
<reference evidence="1 3" key="1">
    <citation type="journal article" date="2011" name="Nature">
        <title>The Medicago genome provides insight into the evolution of rhizobial symbioses.</title>
        <authorList>
            <person name="Young N.D."/>
            <person name="Debelle F."/>
            <person name="Oldroyd G.E."/>
            <person name="Geurts R."/>
            <person name="Cannon S.B."/>
            <person name="Udvardi M.K."/>
            <person name="Benedito V.A."/>
            <person name="Mayer K.F."/>
            <person name="Gouzy J."/>
            <person name="Schoof H."/>
            <person name="Van de Peer Y."/>
            <person name="Proost S."/>
            <person name="Cook D.R."/>
            <person name="Meyers B.C."/>
            <person name="Spannagl M."/>
            <person name="Cheung F."/>
            <person name="De Mita S."/>
            <person name="Krishnakumar V."/>
            <person name="Gundlach H."/>
            <person name="Zhou S."/>
            <person name="Mudge J."/>
            <person name="Bharti A.K."/>
            <person name="Murray J.D."/>
            <person name="Naoumkina M.A."/>
            <person name="Rosen B."/>
            <person name="Silverstein K.A."/>
            <person name="Tang H."/>
            <person name="Rombauts S."/>
            <person name="Zhao P.X."/>
            <person name="Zhou P."/>
            <person name="Barbe V."/>
            <person name="Bardou P."/>
            <person name="Bechner M."/>
            <person name="Bellec A."/>
            <person name="Berger A."/>
            <person name="Berges H."/>
            <person name="Bidwell S."/>
            <person name="Bisseling T."/>
            <person name="Choisne N."/>
            <person name="Couloux A."/>
            <person name="Denny R."/>
            <person name="Deshpande S."/>
            <person name="Dai X."/>
            <person name="Doyle J.J."/>
            <person name="Dudez A.M."/>
            <person name="Farmer A.D."/>
            <person name="Fouteau S."/>
            <person name="Franken C."/>
            <person name="Gibelin C."/>
            <person name="Gish J."/>
            <person name="Goldstein S."/>
            <person name="Gonzalez A.J."/>
            <person name="Green P.J."/>
            <person name="Hallab A."/>
            <person name="Hartog M."/>
            <person name="Hua A."/>
            <person name="Humphray S.J."/>
            <person name="Jeong D.H."/>
            <person name="Jing Y."/>
            <person name="Jocker A."/>
            <person name="Kenton S.M."/>
            <person name="Kim D.J."/>
            <person name="Klee K."/>
            <person name="Lai H."/>
            <person name="Lang C."/>
            <person name="Lin S."/>
            <person name="Macmil S.L."/>
            <person name="Magdelenat G."/>
            <person name="Matthews L."/>
            <person name="McCorrison J."/>
            <person name="Monaghan E.L."/>
            <person name="Mun J.H."/>
            <person name="Najar F.Z."/>
            <person name="Nicholson C."/>
            <person name="Noirot C."/>
            <person name="O'Bleness M."/>
            <person name="Paule C.R."/>
            <person name="Poulain J."/>
            <person name="Prion F."/>
            <person name="Qin B."/>
            <person name="Qu C."/>
            <person name="Retzel E.F."/>
            <person name="Riddle C."/>
            <person name="Sallet E."/>
            <person name="Samain S."/>
            <person name="Samson N."/>
            <person name="Sanders I."/>
            <person name="Saurat O."/>
            <person name="Scarpelli C."/>
            <person name="Schiex T."/>
            <person name="Segurens B."/>
            <person name="Severin A.J."/>
            <person name="Sherrier D.J."/>
            <person name="Shi R."/>
            <person name="Sims S."/>
            <person name="Singer S.R."/>
            <person name="Sinharoy S."/>
            <person name="Sterck L."/>
            <person name="Viollet A."/>
            <person name="Wang B.B."/>
            <person name="Wang K."/>
            <person name="Wang M."/>
            <person name="Wang X."/>
            <person name="Warfsmann J."/>
            <person name="Weissenbach J."/>
            <person name="White D.D."/>
            <person name="White J.D."/>
            <person name="Wiley G.B."/>
            <person name="Wincker P."/>
            <person name="Xing Y."/>
            <person name="Yang L."/>
            <person name="Yao Z."/>
            <person name="Ying F."/>
            <person name="Zhai J."/>
            <person name="Zhou L."/>
            <person name="Zuber A."/>
            <person name="Denarie J."/>
            <person name="Dixon R.A."/>
            <person name="May G.D."/>
            <person name="Schwartz D.C."/>
            <person name="Rogers J."/>
            <person name="Quetier F."/>
            <person name="Town C.D."/>
            <person name="Roe B.A."/>
        </authorList>
    </citation>
    <scope>NUCLEOTIDE SEQUENCE [LARGE SCALE GENOMIC DNA]</scope>
    <source>
        <strain evidence="1">A17</strain>
        <strain evidence="2 3">cv. Jemalong A17</strain>
    </source>
</reference>
<protein>
    <submittedName>
        <fullName evidence="1 2">Uncharacterized protein</fullName>
    </submittedName>
</protein>
<evidence type="ECO:0000313" key="1">
    <source>
        <dbReference type="EMBL" id="KEH27235.1"/>
    </source>
</evidence>
<dbReference type="EMBL" id="CM001222">
    <property type="protein sequence ID" value="KEH27235.1"/>
    <property type="molecule type" value="Genomic_DNA"/>
</dbReference>
<evidence type="ECO:0000313" key="2">
    <source>
        <dbReference type="EnsemblPlants" id="KEH27235"/>
    </source>
</evidence>